<comment type="cofactor">
    <cofactor evidence="7 9">
        <name>Mg(2+)</name>
        <dbReference type="ChEBI" id="CHEBI:18420"/>
    </cofactor>
    <text evidence="7 9">Binds 1 Mg(2+) ion per subunit.</text>
</comment>
<comment type="function">
    <text evidence="7">Catalyzes the formation of phosphoribosylamine from phosphoribosylpyrophosphate (PRPP) and glutamine.</text>
</comment>
<keyword evidence="6 7" id="KW-0315">Glutamine amidotransferase</keyword>
<dbReference type="SUPFAM" id="SSF53271">
    <property type="entry name" value="PRTase-like"/>
    <property type="match status" value="1"/>
</dbReference>
<reference evidence="11 12" key="1">
    <citation type="submission" date="2016-10" db="EMBL/GenBank/DDBJ databases">
        <authorList>
            <person name="de Groot N.N."/>
        </authorList>
    </citation>
    <scope>NUCLEOTIDE SEQUENCE [LARGE SCALE GENOMIC DNA]</scope>
    <source>
        <strain evidence="11 12">DSM 15695</strain>
    </source>
</reference>
<dbReference type="GO" id="GO:0006189">
    <property type="term" value="P:'de novo' IMP biosynthetic process"/>
    <property type="evidence" value="ECO:0007669"/>
    <property type="project" value="UniProtKB-UniRule"/>
</dbReference>
<protein>
    <recommendedName>
        <fullName evidence="7">Amidophosphoribosyltransferase</fullName>
        <shortName evidence="7">ATase</shortName>
        <ecNumber evidence="7">2.4.2.14</ecNumber>
    </recommendedName>
    <alternativeName>
        <fullName evidence="7">Glutamine phosphoribosylpyrophosphate amidotransferase</fullName>
        <shortName evidence="7">GPATase</shortName>
    </alternativeName>
</protein>
<proteinExistence type="inferred from homology"/>
<dbReference type="EMBL" id="FOEN01000001">
    <property type="protein sequence ID" value="SEP67318.1"/>
    <property type="molecule type" value="Genomic_DNA"/>
</dbReference>
<dbReference type="Pfam" id="PF13537">
    <property type="entry name" value="GATase_7"/>
    <property type="match status" value="1"/>
</dbReference>
<dbReference type="Gene3D" id="3.40.50.2020">
    <property type="match status" value="1"/>
</dbReference>
<dbReference type="UniPathway" id="UPA00074">
    <property type="reaction ID" value="UER00124"/>
</dbReference>
<dbReference type="InterPro" id="IPR017932">
    <property type="entry name" value="GATase_2_dom"/>
</dbReference>
<evidence type="ECO:0000256" key="1">
    <source>
        <dbReference type="ARBA" id="ARBA00005209"/>
    </source>
</evidence>
<keyword evidence="7 9" id="KW-0479">Metal-binding</keyword>
<evidence type="ECO:0000256" key="9">
    <source>
        <dbReference type="PIRSR" id="PIRSR000485-2"/>
    </source>
</evidence>
<dbReference type="Gene3D" id="3.60.20.10">
    <property type="entry name" value="Glutamine Phosphoribosylpyrophosphate, subunit 1, domain 1"/>
    <property type="match status" value="1"/>
</dbReference>
<evidence type="ECO:0000313" key="11">
    <source>
        <dbReference type="EMBL" id="SEP67318.1"/>
    </source>
</evidence>
<sequence length="498" mass="54734">MAISLDQAYVASSPTGVSESGGIFGIWNHPHAPQITYFGLHALQHRGQTSVGITSREGGQIYNHRGLGLLNHVFKQEHLLNDLKGSYALGHVRSASHLDRDENSNIQPLNFKLSYGYLSLTHNGNITNAQTLRKQLEKQGAVFHSSSDAELLVHLMQHSSEQDIERKLVEAVQHLTGGFNFALLVEDGLYGIVDPSCFRPLLIGRATNGAFILASETCAIYSVGAEVIDIVSAGQYVKIDHDGYQIRSYKPSLGISIEPMEFIYFARPDSDIFNINVHSARKETGKILAQEAPAPQADLVIGVPNSSLSAASGFAEASGLPYEMGLIKHQYMGRTFIQPTQAMREQGVKQKLSAVRKIVQDKSIVLVDDSIVRGTTSKRLVVLLKEAGAREIHMRIASPPIRFPNYFGIDVQTNQQLIASNRTVKQICQYIGADSLAFLSIDGLRQGILSQDHSHSIDICTAGFNGQTTADLGDYRQEFEKNLTPLQQRILKGENVDE</sequence>
<name>A0A1H8ZUA3_9LACT</name>
<dbReference type="STRING" id="89093.SAMN04488558_101321"/>
<dbReference type="GO" id="GO:0009113">
    <property type="term" value="P:purine nucleobase biosynthetic process"/>
    <property type="evidence" value="ECO:0007669"/>
    <property type="project" value="UniProtKB-UniRule"/>
</dbReference>
<dbReference type="GO" id="GO:0000287">
    <property type="term" value="F:magnesium ion binding"/>
    <property type="evidence" value="ECO:0007669"/>
    <property type="project" value="UniProtKB-UniRule"/>
</dbReference>
<keyword evidence="12" id="KW-1185">Reference proteome</keyword>
<comment type="pathway">
    <text evidence="1 7 8">Purine metabolism; IMP biosynthesis via de novo pathway; N(1)-(5-phospho-D-ribosyl)glycinamide from 5-phospho-alpha-D-ribose 1-diphosphate: step 1/2.</text>
</comment>
<evidence type="ECO:0000256" key="3">
    <source>
        <dbReference type="ARBA" id="ARBA00022676"/>
    </source>
</evidence>
<evidence type="ECO:0000256" key="5">
    <source>
        <dbReference type="ARBA" id="ARBA00022755"/>
    </source>
</evidence>
<comment type="catalytic activity">
    <reaction evidence="7 8">
        <text>5-phospho-beta-D-ribosylamine + L-glutamate + diphosphate = 5-phospho-alpha-D-ribose 1-diphosphate + L-glutamine + H2O</text>
        <dbReference type="Rhea" id="RHEA:14905"/>
        <dbReference type="ChEBI" id="CHEBI:15377"/>
        <dbReference type="ChEBI" id="CHEBI:29985"/>
        <dbReference type="ChEBI" id="CHEBI:33019"/>
        <dbReference type="ChEBI" id="CHEBI:58017"/>
        <dbReference type="ChEBI" id="CHEBI:58359"/>
        <dbReference type="ChEBI" id="CHEBI:58681"/>
        <dbReference type="EC" id="2.4.2.14"/>
    </reaction>
</comment>
<comment type="similarity">
    <text evidence="2 7 8">In the C-terminal section; belongs to the purine/pyrimidine phosphoribosyltransferase family.</text>
</comment>
<dbReference type="GO" id="GO:0004044">
    <property type="term" value="F:amidophosphoribosyltransferase activity"/>
    <property type="evidence" value="ECO:0007669"/>
    <property type="project" value="UniProtKB-UniRule"/>
</dbReference>
<evidence type="ECO:0000259" key="10">
    <source>
        <dbReference type="PROSITE" id="PS51278"/>
    </source>
</evidence>
<dbReference type="NCBIfam" id="TIGR01134">
    <property type="entry name" value="purF"/>
    <property type="match status" value="1"/>
</dbReference>
<keyword evidence="3 7" id="KW-0328">Glycosyltransferase</keyword>
<evidence type="ECO:0000256" key="2">
    <source>
        <dbReference type="ARBA" id="ARBA00010138"/>
    </source>
</evidence>
<dbReference type="AlphaFoldDB" id="A0A1H8ZUA3"/>
<dbReference type="InterPro" id="IPR029057">
    <property type="entry name" value="PRTase-like"/>
</dbReference>
<gene>
    <name evidence="7" type="primary">purF</name>
    <name evidence="11" type="ORF">SAMN04488558_101321</name>
</gene>
<dbReference type="InterPro" id="IPR029055">
    <property type="entry name" value="Ntn_hydrolases_N"/>
</dbReference>
<evidence type="ECO:0000256" key="4">
    <source>
        <dbReference type="ARBA" id="ARBA00022679"/>
    </source>
</evidence>
<evidence type="ECO:0000256" key="6">
    <source>
        <dbReference type="ARBA" id="ARBA00022962"/>
    </source>
</evidence>
<dbReference type="CDD" id="cd06223">
    <property type="entry name" value="PRTases_typeI"/>
    <property type="match status" value="1"/>
</dbReference>
<dbReference type="PIRSF" id="PIRSF000485">
    <property type="entry name" value="Amd_phspho_trans"/>
    <property type="match status" value="1"/>
</dbReference>
<dbReference type="SUPFAM" id="SSF56235">
    <property type="entry name" value="N-terminal nucleophile aminohydrolases (Ntn hydrolases)"/>
    <property type="match status" value="1"/>
</dbReference>
<feature type="binding site" evidence="7 9">
    <location>
        <position position="369"/>
    </location>
    <ligand>
        <name>Mg(2+)</name>
        <dbReference type="ChEBI" id="CHEBI:18420"/>
    </ligand>
</feature>
<dbReference type="Proteomes" id="UP000198833">
    <property type="component" value="Unassembled WGS sequence"/>
</dbReference>
<comment type="caution">
    <text evidence="7">Lacks conserved residue(s) required for the propagation of feature annotation.</text>
</comment>
<dbReference type="InterPro" id="IPR005854">
    <property type="entry name" value="PurF"/>
</dbReference>
<dbReference type="InterPro" id="IPR000836">
    <property type="entry name" value="PRTase_dom"/>
</dbReference>
<keyword evidence="5 7" id="KW-0658">Purine biosynthesis</keyword>
<evidence type="ECO:0000313" key="12">
    <source>
        <dbReference type="Proteomes" id="UP000198833"/>
    </source>
</evidence>
<dbReference type="OrthoDB" id="9801213at2"/>
<organism evidence="11 12">
    <name type="scientific">Ignavigranum ruoffiae</name>
    <dbReference type="NCBI Taxonomy" id="89093"/>
    <lineage>
        <taxon>Bacteria</taxon>
        <taxon>Bacillati</taxon>
        <taxon>Bacillota</taxon>
        <taxon>Bacilli</taxon>
        <taxon>Lactobacillales</taxon>
        <taxon>Aerococcaceae</taxon>
        <taxon>Ignavigranum</taxon>
    </lineage>
</organism>
<keyword evidence="4 7" id="KW-0808">Transferase</keyword>
<dbReference type="EC" id="2.4.2.14" evidence="7"/>
<evidence type="ECO:0000256" key="8">
    <source>
        <dbReference type="PIRNR" id="PIRNR000485"/>
    </source>
</evidence>
<accession>A0A1H8ZUA3</accession>
<feature type="binding site" evidence="7 9">
    <location>
        <position position="306"/>
    </location>
    <ligand>
        <name>Mg(2+)</name>
        <dbReference type="ChEBI" id="CHEBI:18420"/>
    </ligand>
</feature>
<feature type="domain" description="Glutamine amidotransferase type-2" evidence="10">
    <location>
        <begin position="21"/>
        <end position="242"/>
    </location>
</feature>
<dbReference type="HAMAP" id="MF_01931">
    <property type="entry name" value="PurF"/>
    <property type="match status" value="1"/>
</dbReference>
<dbReference type="PROSITE" id="PS51278">
    <property type="entry name" value="GATASE_TYPE_2"/>
    <property type="match status" value="1"/>
</dbReference>
<feature type="binding site" evidence="7 9">
    <location>
        <position position="368"/>
    </location>
    <ligand>
        <name>Mg(2+)</name>
        <dbReference type="ChEBI" id="CHEBI:18420"/>
    </ligand>
</feature>
<keyword evidence="7 9" id="KW-0460">Magnesium</keyword>
<dbReference type="RefSeq" id="WP_092570089.1">
    <property type="nucleotide sequence ID" value="NZ_CP149446.1"/>
</dbReference>
<evidence type="ECO:0000256" key="7">
    <source>
        <dbReference type="HAMAP-Rule" id="MF_01931"/>
    </source>
</evidence>
<dbReference type="PANTHER" id="PTHR11907">
    <property type="entry name" value="AMIDOPHOSPHORIBOSYLTRANSFERASE"/>
    <property type="match status" value="1"/>
</dbReference>